<evidence type="ECO:0000313" key="2">
    <source>
        <dbReference type="EMBL" id="BAD30926.1"/>
    </source>
</evidence>
<evidence type="ECO:0000313" key="1">
    <source>
        <dbReference type="EMBL" id="BAC83256.1"/>
    </source>
</evidence>
<dbReference type="Proteomes" id="UP000000763">
    <property type="component" value="Chromosome 7"/>
</dbReference>
<protein>
    <submittedName>
        <fullName evidence="1">Uncharacterized protein</fullName>
    </submittedName>
</protein>
<dbReference type="AlphaFoldDB" id="Q6ZIP7"/>
<sequence>MGRARAMLASEGWRKERGRDDDELAAAAAAAAADVFAFASLRFVSSQKYKREAVEDGCGAVLSLEGWEARARKLHFSLLCLQG</sequence>
<dbReference type="EMBL" id="AP005149">
    <property type="protein sequence ID" value="BAD30926.1"/>
    <property type="molecule type" value="Genomic_DNA"/>
</dbReference>
<proteinExistence type="predicted"/>
<gene>
    <name evidence="1" type="ORF">OJ1047_C01.14</name>
    <name evidence="2" type="ORF">OSJNBb0005G07.108</name>
</gene>
<reference evidence="2" key="2">
    <citation type="submission" date="2002-05" db="EMBL/GenBank/DDBJ databases">
        <title>Oryza sativa nipponbare(GA3) genomic DNA, chromosome 7, BAC clone:OSJNBb0005G07.</title>
        <authorList>
            <person name="Sasaki T."/>
            <person name="Matsumoto T."/>
            <person name="Katayose Y."/>
        </authorList>
    </citation>
    <scope>NUCLEOTIDE SEQUENCE</scope>
</reference>
<evidence type="ECO:0000313" key="3">
    <source>
        <dbReference type="Proteomes" id="UP000000763"/>
    </source>
</evidence>
<reference evidence="3" key="4">
    <citation type="journal article" date="2008" name="Nucleic Acids Res.">
        <title>The rice annotation project database (RAP-DB): 2008 update.</title>
        <authorList>
            <consortium name="The rice annotation project (RAP)"/>
        </authorList>
    </citation>
    <scope>GENOME REANNOTATION</scope>
    <source>
        <strain evidence="3">cv. Nipponbare</strain>
    </source>
</reference>
<reference evidence="1" key="1">
    <citation type="submission" date="2001-08" db="EMBL/GenBank/DDBJ databases">
        <title>Oryza sativa nipponbare(GA3) genomic DNA, chromosome 7, BAC clone:OJ1047_C01.</title>
        <authorList>
            <person name="Sasaki T."/>
            <person name="Matsumoto T."/>
            <person name="Yamamoto K."/>
        </authorList>
    </citation>
    <scope>NUCLEOTIDE SEQUENCE</scope>
</reference>
<name>Q6ZIP7_ORYSJ</name>
<organism evidence="1 3">
    <name type="scientific">Oryza sativa subsp. japonica</name>
    <name type="common">Rice</name>
    <dbReference type="NCBI Taxonomy" id="39947"/>
    <lineage>
        <taxon>Eukaryota</taxon>
        <taxon>Viridiplantae</taxon>
        <taxon>Streptophyta</taxon>
        <taxon>Embryophyta</taxon>
        <taxon>Tracheophyta</taxon>
        <taxon>Spermatophyta</taxon>
        <taxon>Magnoliopsida</taxon>
        <taxon>Liliopsida</taxon>
        <taxon>Poales</taxon>
        <taxon>Poaceae</taxon>
        <taxon>BOP clade</taxon>
        <taxon>Oryzoideae</taxon>
        <taxon>Oryzeae</taxon>
        <taxon>Oryzinae</taxon>
        <taxon>Oryza</taxon>
        <taxon>Oryza sativa</taxon>
    </lineage>
</organism>
<accession>Q6ZIP7</accession>
<dbReference type="EMBL" id="AP003985">
    <property type="protein sequence ID" value="BAC83256.1"/>
    <property type="molecule type" value="Genomic_DNA"/>
</dbReference>
<reference evidence="3" key="3">
    <citation type="journal article" date="2005" name="Nature">
        <title>The map-based sequence of the rice genome.</title>
        <authorList>
            <consortium name="International rice genome sequencing project (IRGSP)"/>
            <person name="Matsumoto T."/>
            <person name="Wu J."/>
            <person name="Kanamori H."/>
            <person name="Katayose Y."/>
            <person name="Fujisawa M."/>
            <person name="Namiki N."/>
            <person name="Mizuno H."/>
            <person name="Yamamoto K."/>
            <person name="Antonio B.A."/>
            <person name="Baba T."/>
            <person name="Sakata K."/>
            <person name="Nagamura Y."/>
            <person name="Aoki H."/>
            <person name="Arikawa K."/>
            <person name="Arita K."/>
            <person name="Bito T."/>
            <person name="Chiden Y."/>
            <person name="Fujitsuka N."/>
            <person name="Fukunaka R."/>
            <person name="Hamada M."/>
            <person name="Harada C."/>
            <person name="Hayashi A."/>
            <person name="Hijishita S."/>
            <person name="Honda M."/>
            <person name="Hosokawa S."/>
            <person name="Ichikawa Y."/>
            <person name="Idonuma A."/>
            <person name="Iijima M."/>
            <person name="Ikeda M."/>
            <person name="Ikeno M."/>
            <person name="Ito K."/>
            <person name="Ito S."/>
            <person name="Ito T."/>
            <person name="Ito Y."/>
            <person name="Ito Y."/>
            <person name="Iwabuchi A."/>
            <person name="Kamiya K."/>
            <person name="Karasawa W."/>
            <person name="Kurita K."/>
            <person name="Katagiri S."/>
            <person name="Kikuta A."/>
            <person name="Kobayashi H."/>
            <person name="Kobayashi N."/>
            <person name="Machita K."/>
            <person name="Maehara T."/>
            <person name="Masukawa M."/>
            <person name="Mizubayashi T."/>
            <person name="Mukai Y."/>
            <person name="Nagasaki H."/>
            <person name="Nagata Y."/>
            <person name="Naito S."/>
            <person name="Nakashima M."/>
            <person name="Nakama Y."/>
            <person name="Nakamichi Y."/>
            <person name="Nakamura M."/>
            <person name="Meguro A."/>
            <person name="Negishi M."/>
            <person name="Ohta I."/>
            <person name="Ohta T."/>
            <person name="Okamoto M."/>
            <person name="Ono N."/>
            <person name="Saji S."/>
            <person name="Sakaguchi M."/>
            <person name="Sakai K."/>
            <person name="Shibata M."/>
            <person name="Shimokawa T."/>
            <person name="Song J."/>
            <person name="Takazaki Y."/>
            <person name="Terasawa K."/>
            <person name="Tsugane M."/>
            <person name="Tsuji K."/>
            <person name="Ueda S."/>
            <person name="Waki K."/>
            <person name="Yamagata H."/>
            <person name="Yamamoto M."/>
            <person name="Yamamoto S."/>
            <person name="Yamane H."/>
            <person name="Yoshiki S."/>
            <person name="Yoshihara R."/>
            <person name="Yukawa K."/>
            <person name="Zhong H."/>
            <person name="Yano M."/>
            <person name="Yuan Q."/>
            <person name="Ouyang S."/>
            <person name="Liu J."/>
            <person name="Jones K.M."/>
            <person name="Gansberger K."/>
            <person name="Moffat K."/>
            <person name="Hill J."/>
            <person name="Bera J."/>
            <person name="Fadrosh D."/>
            <person name="Jin S."/>
            <person name="Johri S."/>
            <person name="Kim M."/>
            <person name="Overton L."/>
            <person name="Reardon M."/>
            <person name="Tsitrin T."/>
            <person name="Vuong H."/>
            <person name="Weaver B."/>
            <person name="Ciecko A."/>
            <person name="Tallon L."/>
            <person name="Jackson J."/>
            <person name="Pai G."/>
            <person name="Aken S.V."/>
            <person name="Utterback T."/>
            <person name="Reidmuller S."/>
            <person name="Feldblyum T."/>
            <person name="Hsiao J."/>
            <person name="Zismann V."/>
            <person name="Iobst S."/>
            <person name="de Vazeille A.R."/>
            <person name="Buell C.R."/>
            <person name="Ying K."/>
            <person name="Li Y."/>
            <person name="Lu T."/>
            <person name="Huang Y."/>
            <person name="Zhao Q."/>
            <person name="Feng Q."/>
            <person name="Zhang L."/>
            <person name="Zhu J."/>
            <person name="Weng Q."/>
            <person name="Mu J."/>
            <person name="Lu Y."/>
            <person name="Fan D."/>
            <person name="Liu Y."/>
            <person name="Guan J."/>
            <person name="Zhang Y."/>
            <person name="Yu S."/>
            <person name="Liu X."/>
            <person name="Zhang Y."/>
            <person name="Hong G."/>
            <person name="Han B."/>
            <person name="Choisne N."/>
            <person name="Demange N."/>
            <person name="Orjeda G."/>
            <person name="Samain S."/>
            <person name="Cattolico L."/>
            <person name="Pelletier E."/>
            <person name="Couloux A."/>
            <person name="Segurens B."/>
            <person name="Wincker P."/>
            <person name="D'Hont A."/>
            <person name="Scarpelli C."/>
            <person name="Weissenbach J."/>
            <person name="Salanoubat M."/>
            <person name="Quetier F."/>
            <person name="Yu Y."/>
            <person name="Kim H.R."/>
            <person name="Rambo T."/>
            <person name="Currie J."/>
            <person name="Collura K."/>
            <person name="Luo M."/>
            <person name="Yang T."/>
            <person name="Ammiraju J.S.S."/>
            <person name="Engler F."/>
            <person name="Soderlund C."/>
            <person name="Wing R.A."/>
            <person name="Palmer L.E."/>
            <person name="de la Bastide M."/>
            <person name="Spiegel L."/>
            <person name="Nascimento L."/>
            <person name="Zutavern T."/>
            <person name="O'Shaughnessy A."/>
            <person name="Dike S."/>
            <person name="Dedhia N."/>
            <person name="Preston R."/>
            <person name="Balija V."/>
            <person name="McCombie W.R."/>
            <person name="Chow T."/>
            <person name="Chen H."/>
            <person name="Chung M."/>
            <person name="Chen C."/>
            <person name="Shaw J."/>
            <person name="Wu H."/>
            <person name="Hsiao K."/>
            <person name="Chao Y."/>
            <person name="Chu M."/>
            <person name="Cheng C."/>
            <person name="Hour A."/>
            <person name="Lee P."/>
            <person name="Lin S."/>
            <person name="Lin Y."/>
            <person name="Liou J."/>
            <person name="Liu S."/>
            <person name="Hsing Y."/>
            <person name="Raghuvanshi S."/>
            <person name="Mohanty A."/>
            <person name="Bharti A.K."/>
            <person name="Gaur A."/>
            <person name="Gupta V."/>
            <person name="Kumar D."/>
            <person name="Ravi V."/>
            <person name="Vij S."/>
            <person name="Kapur A."/>
            <person name="Khurana P."/>
            <person name="Khurana P."/>
            <person name="Khurana J.P."/>
            <person name="Tyagi A.K."/>
            <person name="Gaikwad K."/>
            <person name="Singh A."/>
            <person name="Dalal V."/>
            <person name="Srivastava S."/>
            <person name="Dixit A."/>
            <person name="Pal A.K."/>
            <person name="Ghazi I.A."/>
            <person name="Yadav M."/>
            <person name="Pandit A."/>
            <person name="Bhargava A."/>
            <person name="Sureshbabu K."/>
            <person name="Batra K."/>
            <person name="Sharma T.R."/>
            <person name="Mohapatra T."/>
            <person name="Singh N.K."/>
            <person name="Messing J."/>
            <person name="Nelson A.B."/>
            <person name="Fuks G."/>
            <person name="Kavchok S."/>
            <person name="Keizer G."/>
            <person name="Linton E."/>
            <person name="Llaca V."/>
            <person name="Song R."/>
            <person name="Tanyolac B."/>
            <person name="Young S."/>
            <person name="Ho-Il K."/>
            <person name="Hahn J.H."/>
            <person name="Sangsakoo G."/>
            <person name="Vanavichit A."/>
            <person name="de Mattos Luiz.A.T."/>
            <person name="Zimmer P.D."/>
            <person name="Malone G."/>
            <person name="Dellagostin O."/>
            <person name="de Oliveira A.C."/>
            <person name="Bevan M."/>
            <person name="Bancroft I."/>
            <person name="Minx P."/>
            <person name="Cordum H."/>
            <person name="Wilson R."/>
            <person name="Cheng Z."/>
            <person name="Jin W."/>
            <person name="Jiang J."/>
            <person name="Leong S.A."/>
            <person name="Iwama H."/>
            <person name="Gojobori T."/>
            <person name="Itoh T."/>
            <person name="Niimura Y."/>
            <person name="Fujii Y."/>
            <person name="Habara T."/>
            <person name="Sakai H."/>
            <person name="Sato Y."/>
            <person name="Wilson G."/>
            <person name="Kumar K."/>
            <person name="McCouch S."/>
            <person name="Juretic N."/>
            <person name="Hoen D."/>
            <person name="Wright S."/>
            <person name="Bruskiewich R."/>
            <person name="Bureau T."/>
            <person name="Miyao A."/>
            <person name="Hirochika H."/>
            <person name="Nishikawa T."/>
            <person name="Kadowaki K."/>
            <person name="Sugiura M."/>
            <person name="Burr B."/>
            <person name="Sasaki T."/>
        </authorList>
    </citation>
    <scope>NUCLEOTIDE SEQUENCE [LARGE SCALE GENOMIC DNA]</scope>
    <source>
        <strain evidence="3">cv. Nipponbare</strain>
    </source>
</reference>